<name>A0A850RBR3_9GAMM</name>
<dbReference type="Proteomes" id="UP000592294">
    <property type="component" value="Unassembled WGS sequence"/>
</dbReference>
<dbReference type="RefSeq" id="WP_176978152.1">
    <property type="nucleotide sequence ID" value="NZ_JABZEO010000023.1"/>
</dbReference>
<reference evidence="1 2" key="1">
    <citation type="submission" date="2020-06" db="EMBL/GenBank/DDBJ databases">
        <title>Whole-genome sequence of Allochromatium humboldtianum DSM 21881, type strain.</title>
        <authorList>
            <person name="Kyndt J.A."/>
            <person name="Meyer T.E."/>
        </authorList>
    </citation>
    <scope>NUCLEOTIDE SEQUENCE [LARGE SCALE GENOMIC DNA]</scope>
    <source>
        <strain evidence="1 2">DSM 21881</strain>
    </source>
</reference>
<dbReference type="EMBL" id="JABZEO010000023">
    <property type="protein sequence ID" value="NVZ11454.1"/>
    <property type="molecule type" value="Genomic_DNA"/>
</dbReference>
<dbReference type="Pfam" id="PF05069">
    <property type="entry name" value="Phage_tail_S"/>
    <property type="match status" value="1"/>
</dbReference>
<proteinExistence type="predicted"/>
<sequence length="161" mass="17167">MTEICIEVDDRALRATLESLLTRVNDMQPVMEDIARALRNHTEDAFQDERSPFGAPWADLSNVTKAIRAKSGHWPGPILQVTGSSGLAGSISSAAGADWASLGVGKEYAATHQFGRADNRFYGGPLAPIPARPFLPIDAAGNLPDTLRNEILAILTDALGS</sequence>
<dbReference type="AlphaFoldDB" id="A0A850RBR3"/>
<accession>A0A850RBR3</accession>
<gene>
    <name evidence="1" type="ORF">HW932_19575</name>
</gene>
<keyword evidence="2" id="KW-1185">Reference proteome</keyword>
<evidence type="ECO:0000313" key="2">
    <source>
        <dbReference type="Proteomes" id="UP000592294"/>
    </source>
</evidence>
<comment type="caution">
    <text evidence="1">The sequence shown here is derived from an EMBL/GenBank/DDBJ whole genome shotgun (WGS) entry which is preliminary data.</text>
</comment>
<dbReference type="InterPro" id="IPR006522">
    <property type="entry name" value="Phage_virion_morphogenesis"/>
</dbReference>
<organism evidence="1 2">
    <name type="scientific">Allochromatium humboldtianum</name>
    <dbReference type="NCBI Taxonomy" id="504901"/>
    <lineage>
        <taxon>Bacteria</taxon>
        <taxon>Pseudomonadati</taxon>
        <taxon>Pseudomonadota</taxon>
        <taxon>Gammaproteobacteria</taxon>
        <taxon>Chromatiales</taxon>
        <taxon>Chromatiaceae</taxon>
        <taxon>Allochromatium</taxon>
    </lineage>
</organism>
<dbReference type="NCBIfam" id="TIGR01635">
    <property type="entry name" value="tail_comp_S"/>
    <property type="match status" value="1"/>
</dbReference>
<evidence type="ECO:0000313" key="1">
    <source>
        <dbReference type="EMBL" id="NVZ11454.1"/>
    </source>
</evidence>
<protein>
    <submittedName>
        <fullName evidence="1">Phage virion morphogenesis protein</fullName>
    </submittedName>
</protein>